<dbReference type="PANTHER" id="PTHR43979">
    <property type="entry name" value="PRE-MRNA-PROCESSING FACTOR 17"/>
    <property type="match status" value="1"/>
</dbReference>
<accession>A0ABR1GC49</accession>
<reference evidence="5 6" key="1">
    <citation type="submission" date="2024-03" db="EMBL/GenBank/DDBJ databases">
        <title>Aureococcus anophagefferens CCMP1851 and Kratosvirus quantuckense: Draft genome of a second virus-susceptible host strain in the model system.</title>
        <authorList>
            <person name="Chase E."/>
            <person name="Truchon A.R."/>
            <person name="Schepens W."/>
            <person name="Wilhelm S.W."/>
        </authorList>
    </citation>
    <scope>NUCLEOTIDE SEQUENCE [LARGE SCALE GENOMIC DNA]</scope>
    <source>
        <strain evidence="5 6">CCMP1851</strain>
    </source>
</reference>
<dbReference type="PROSITE" id="PS00678">
    <property type="entry name" value="WD_REPEATS_1"/>
    <property type="match status" value="1"/>
</dbReference>
<protein>
    <submittedName>
        <fullName evidence="5">mRNA splicing protein</fullName>
    </submittedName>
</protein>
<dbReference type="InterPro" id="IPR019775">
    <property type="entry name" value="WD40_repeat_CS"/>
</dbReference>
<name>A0ABR1GC49_AURAN</name>
<evidence type="ECO:0000313" key="6">
    <source>
        <dbReference type="Proteomes" id="UP001363151"/>
    </source>
</evidence>
<dbReference type="PROSITE" id="PS50082">
    <property type="entry name" value="WD_REPEATS_2"/>
    <property type="match status" value="5"/>
</dbReference>
<organism evidence="5 6">
    <name type="scientific">Aureococcus anophagefferens</name>
    <name type="common">Harmful bloom alga</name>
    <dbReference type="NCBI Taxonomy" id="44056"/>
    <lineage>
        <taxon>Eukaryota</taxon>
        <taxon>Sar</taxon>
        <taxon>Stramenopiles</taxon>
        <taxon>Ochrophyta</taxon>
        <taxon>Pelagophyceae</taxon>
        <taxon>Pelagomonadales</taxon>
        <taxon>Pelagomonadaceae</taxon>
        <taxon>Aureococcus</taxon>
    </lineage>
</organism>
<dbReference type="SMART" id="SM00320">
    <property type="entry name" value="WD40"/>
    <property type="match status" value="6"/>
</dbReference>
<feature type="repeat" description="WD" evidence="3">
    <location>
        <begin position="523"/>
        <end position="554"/>
    </location>
</feature>
<keyword evidence="2" id="KW-0677">Repeat</keyword>
<dbReference type="EMBL" id="JBBJCI010000035">
    <property type="protein sequence ID" value="KAK7253391.1"/>
    <property type="molecule type" value="Genomic_DNA"/>
</dbReference>
<dbReference type="Gene3D" id="2.130.10.10">
    <property type="entry name" value="YVTN repeat-like/Quinoprotein amine dehydrogenase"/>
    <property type="match status" value="1"/>
</dbReference>
<evidence type="ECO:0000256" key="3">
    <source>
        <dbReference type="PROSITE-ProRule" id="PRU00221"/>
    </source>
</evidence>
<evidence type="ECO:0000256" key="1">
    <source>
        <dbReference type="ARBA" id="ARBA00022574"/>
    </source>
</evidence>
<dbReference type="Pfam" id="PF00400">
    <property type="entry name" value="WD40"/>
    <property type="match status" value="6"/>
</dbReference>
<feature type="region of interest" description="Disordered" evidence="4">
    <location>
        <begin position="149"/>
        <end position="187"/>
    </location>
</feature>
<dbReference type="InterPro" id="IPR015943">
    <property type="entry name" value="WD40/YVTN_repeat-like_dom_sf"/>
</dbReference>
<dbReference type="InterPro" id="IPR032847">
    <property type="entry name" value="PRPF17"/>
</dbReference>
<dbReference type="PROSITE" id="PS50294">
    <property type="entry name" value="WD_REPEATS_REGION"/>
    <property type="match status" value="3"/>
</dbReference>
<sequence>MQRASAQRRRRRRRVGGRARGAVAAGAPGEDFGPPPTTVLARVVDTAPAVVGALAVVKRPGSKAKQAQGAFGEMRTNLPAALVRAPVAGPSRSFGGGSHLQQMDLKASNVHAGGSVERAAIEEWSFDEQYHTFQSFGYAQDAAGGQKLVGDGAAADAPRPRAKRKRGGDAPLGTEDEHGVWAPEPEHIDEDAPEDLAARKAEIAEAVAKPKSATRAYDQNEDFDRRDERKISHLLPARHDRDTTAIEAKHAFHGDAMRDYQGRSWTRPNLGELRPKVDDDHDCFIPKRCVHKFTGHGKGVQCIKLHPTYGHLMLSASMDGSAKIWDVYNDRRCLMTYAGHAEAVRDATFSHDGSTFATCGFDRFTRVWDTETGAALHTLTPNRKMCYCVDFYPRDDKILLAGASDNRIYQWDLRANEEIVQEYNHHLQPVNSITFIDDDRRFVSTADDKKIFIWEHNIPVPMKYISEPHMNAVPVVELHPSTNFWCGQSLDNTIVTYGARDKLKQMRKKTFKGHLNSGYSCGITFSPNGKFIASGDGEGKLFFWDFKTTRVYRKLQAHDSGPCIGCAWHPLEPSWVFTCGWDGLIKLWD</sequence>
<gene>
    <name evidence="5" type="primary">CDC40</name>
    <name evidence="5" type="ORF">SO694_00001654</name>
</gene>
<evidence type="ECO:0000256" key="4">
    <source>
        <dbReference type="SAM" id="MobiDB-lite"/>
    </source>
</evidence>
<dbReference type="InterPro" id="IPR036322">
    <property type="entry name" value="WD40_repeat_dom_sf"/>
</dbReference>
<feature type="repeat" description="WD" evidence="3">
    <location>
        <begin position="337"/>
        <end position="378"/>
    </location>
</feature>
<proteinExistence type="predicted"/>
<evidence type="ECO:0000313" key="5">
    <source>
        <dbReference type="EMBL" id="KAK7253391.1"/>
    </source>
</evidence>
<dbReference type="InterPro" id="IPR001680">
    <property type="entry name" value="WD40_rpt"/>
</dbReference>
<feature type="repeat" description="WD" evidence="3">
    <location>
        <begin position="379"/>
        <end position="421"/>
    </location>
</feature>
<dbReference type="CDD" id="cd00200">
    <property type="entry name" value="WD40"/>
    <property type="match status" value="1"/>
</dbReference>
<keyword evidence="6" id="KW-1185">Reference proteome</keyword>
<comment type="caution">
    <text evidence="5">The sequence shown here is derived from an EMBL/GenBank/DDBJ whole genome shotgun (WGS) entry which is preliminary data.</text>
</comment>
<feature type="repeat" description="WD" evidence="3">
    <location>
        <begin position="423"/>
        <end position="455"/>
    </location>
</feature>
<dbReference type="SUPFAM" id="SSF50978">
    <property type="entry name" value="WD40 repeat-like"/>
    <property type="match status" value="1"/>
</dbReference>
<dbReference type="Proteomes" id="UP001363151">
    <property type="component" value="Unassembled WGS sequence"/>
</dbReference>
<feature type="region of interest" description="Disordered" evidence="4">
    <location>
        <begin position="1"/>
        <end position="35"/>
    </location>
</feature>
<keyword evidence="1 3" id="KW-0853">WD repeat</keyword>
<dbReference type="PANTHER" id="PTHR43979:SF1">
    <property type="entry name" value="PRE-MRNA-PROCESSING FACTOR 17"/>
    <property type="match status" value="1"/>
</dbReference>
<evidence type="ECO:0000256" key="2">
    <source>
        <dbReference type="ARBA" id="ARBA00022737"/>
    </source>
</evidence>
<feature type="repeat" description="WD" evidence="3">
    <location>
        <begin position="293"/>
        <end position="327"/>
    </location>
</feature>
<feature type="compositionally biased region" description="Basic residues" evidence="4">
    <location>
        <begin position="1"/>
        <end position="17"/>
    </location>
</feature>